<sequence length="76" mass="8159">MVERSATGKQNVTITICARSARGKINDLTRSAGTSAPSQAAIARGREILESTLMRIRTKELSTGSPYITLKLLLSP</sequence>
<gene>
    <name evidence="1" type="ORF">PUN28_001278</name>
</gene>
<evidence type="ECO:0000313" key="1">
    <source>
        <dbReference type="EMBL" id="KAL0134377.1"/>
    </source>
</evidence>
<reference evidence="1 2" key="1">
    <citation type="submission" date="2023-03" db="EMBL/GenBank/DDBJ databases">
        <title>High recombination rates correlate with genetic variation in Cardiocondyla obscurior ants.</title>
        <authorList>
            <person name="Errbii M."/>
        </authorList>
    </citation>
    <scope>NUCLEOTIDE SEQUENCE [LARGE SCALE GENOMIC DNA]</scope>
    <source>
        <strain evidence="1">Alpha-2009</strain>
        <tissue evidence="1">Whole body</tissue>
    </source>
</reference>
<dbReference type="EMBL" id="JADYXP020000001">
    <property type="protein sequence ID" value="KAL0134377.1"/>
    <property type="molecule type" value="Genomic_DNA"/>
</dbReference>
<accession>A0AAW2H473</accession>
<protein>
    <submittedName>
        <fullName evidence="1">Uncharacterized protein</fullName>
    </submittedName>
</protein>
<comment type="caution">
    <text evidence="1">The sequence shown here is derived from an EMBL/GenBank/DDBJ whole genome shotgun (WGS) entry which is preliminary data.</text>
</comment>
<name>A0AAW2H473_9HYME</name>
<evidence type="ECO:0000313" key="2">
    <source>
        <dbReference type="Proteomes" id="UP001430953"/>
    </source>
</evidence>
<keyword evidence="2" id="KW-1185">Reference proteome</keyword>
<dbReference type="AlphaFoldDB" id="A0AAW2H473"/>
<dbReference type="Proteomes" id="UP001430953">
    <property type="component" value="Unassembled WGS sequence"/>
</dbReference>
<proteinExistence type="predicted"/>
<organism evidence="1 2">
    <name type="scientific">Cardiocondyla obscurior</name>
    <dbReference type="NCBI Taxonomy" id="286306"/>
    <lineage>
        <taxon>Eukaryota</taxon>
        <taxon>Metazoa</taxon>
        <taxon>Ecdysozoa</taxon>
        <taxon>Arthropoda</taxon>
        <taxon>Hexapoda</taxon>
        <taxon>Insecta</taxon>
        <taxon>Pterygota</taxon>
        <taxon>Neoptera</taxon>
        <taxon>Endopterygota</taxon>
        <taxon>Hymenoptera</taxon>
        <taxon>Apocrita</taxon>
        <taxon>Aculeata</taxon>
        <taxon>Formicoidea</taxon>
        <taxon>Formicidae</taxon>
        <taxon>Myrmicinae</taxon>
        <taxon>Cardiocondyla</taxon>
    </lineage>
</organism>